<dbReference type="CDD" id="cd19423">
    <property type="entry name" value="lipocalin_LTBP1-like"/>
    <property type="match status" value="1"/>
</dbReference>
<evidence type="ECO:0000313" key="6">
    <source>
        <dbReference type="EMBL" id="BBA30621.1"/>
    </source>
</evidence>
<dbReference type="InterPro" id="IPR012674">
    <property type="entry name" value="Calycin"/>
</dbReference>
<dbReference type="GO" id="GO:0030682">
    <property type="term" value="P:symbiont-mediated perturbation of host defenses"/>
    <property type="evidence" value="ECO:0007669"/>
    <property type="project" value="InterPro"/>
</dbReference>
<feature type="signal peptide" evidence="5">
    <location>
        <begin position="1"/>
        <end position="16"/>
    </location>
</feature>
<evidence type="ECO:0000256" key="1">
    <source>
        <dbReference type="ARBA" id="ARBA00004613"/>
    </source>
</evidence>
<comment type="subcellular location">
    <subcellularLocation>
        <location evidence="1">Secreted</location>
    </subcellularLocation>
</comment>
<dbReference type="SUPFAM" id="SSF50814">
    <property type="entry name" value="Lipocalins"/>
    <property type="match status" value="1"/>
</dbReference>
<protein>
    <submittedName>
        <fullName evidence="6">Pc11, similar to pallidipin</fullName>
    </submittedName>
</protein>
<reference evidence="6" key="1">
    <citation type="journal article" date="2017" name="Acta Trop.">
        <title>Salivary gland transcripts of the kissing bug, Panstrongylus chinai, a vector of Chagas disease.</title>
        <authorList>
            <person name="Kato H."/>
            <person name="Jochim R.C."/>
            <person name="Gomez E.A."/>
            <person name="Tsunekawa S."/>
            <person name="Valenzuela J.G."/>
            <person name="Hashiguchi Y."/>
        </authorList>
    </citation>
    <scope>NUCLEOTIDE SEQUENCE</scope>
    <source>
        <tissue evidence="6">Salivary gland</tissue>
    </source>
</reference>
<evidence type="ECO:0000256" key="5">
    <source>
        <dbReference type="SAM" id="SignalP"/>
    </source>
</evidence>
<comment type="similarity">
    <text evidence="4">Belongs to the calycin superfamily. Triabin family.</text>
</comment>
<organism evidence="6">
    <name type="scientific">Panstrongylus chinai</name>
    <dbReference type="NCBI Taxonomy" id="156444"/>
    <lineage>
        <taxon>Eukaryota</taxon>
        <taxon>Metazoa</taxon>
        <taxon>Ecdysozoa</taxon>
        <taxon>Arthropoda</taxon>
        <taxon>Hexapoda</taxon>
        <taxon>Insecta</taxon>
        <taxon>Pterygota</taxon>
        <taxon>Neoptera</taxon>
        <taxon>Paraneoptera</taxon>
        <taxon>Hemiptera</taxon>
        <taxon>Heteroptera</taxon>
        <taxon>Panheteroptera</taxon>
        <taxon>Cimicomorpha</taxon>
        <taxon>Reduviidae</taxon>
        <taxon>Triatominae</taxon>
        <taxon>Panstrongylus</taxon>
    </lineage>
</organism>
<evidence type="ECO:0000256" key="3">
    <source>
        <dbReference type="ARBA" id="ARBA00022729"/>
    </source>
</evidence>
<name>A0A286T335_9HEMI</name>
<keyword evidence="3 5" id="KW-0732">Signal</keyword>
<accession>A0A286T335</accession>
<dbReference type="AlphaFoldDB" id="A0A286T335"/>
<dbReference type="Gene3D" id="2.40.128.20">
    <property type="match status" value="1"/>
</dbReference>
<feature type="chain" id="PRO_5012673846" evidence="5">
    <location>
        <begin position="17"/>
        <end position="184"/>
    </location>
</feature>
<dbReference type="InterPro" id="IPR005657">
    <property type="entry name" value="Triabi/Procalin"/>
</dbReference>
<keyword evidence="2" id="KW-0964">Secreted</keyword>
<proteinExistence type="evidence at transcript level"/>
<dbReference type="EMBL" id="AB999667">
    <property type="protein sequence ID" value="BBA30621.1"/>
    <property type="molecule type" value="mRNA"/>
</dbReference>
<evidence type="ECO:0000256" key="4">
    <source>
        <dbReference type="ARBA" id="ARBA00034121"/>
    </source>
</evidence>
<evidence type="ECO:0000256" key="2">
    <source>
        <dbReference type="ARBA" id="ARBA00022525"/>
    </source>
</evidence>
<dbReference type="GO" id="GO:0005576">
    <property type="term" value="C:extracellular region"/>
    <property type="evidence" value="ECO:0007669"/>
    <property type="project" value="UniProtKB-SubCell"/>
</dbReference>
<dbReference type="Pfam" id="PF03973">
    <property type="entry name" value="Triabin"/>
    <property type="match status" value="1"/>
</dbReference>
<sequence>MIIAVTFLGILMQVFAEECELSPPAENFDPQIYLNIEHAYVTHSRNGPKETVCREYRTTKNPDGTSKTVVTSDYKIGGASRKSVLDCTDTPKGTKPGQFSVECVVRGNTTKIQLETSVMATDNKNYALLQTCTKTGTGIADNVLVLQTKKDGVEEGVKSVFEDANWSLDKWYSRKNIDCDDIKE</sequence>